<evidence type="ECO:0000313" key="1">
    <source>
        <dbReference type="EMBL" id="OGI99468.1"/>
    </source>
</evidence>
<dbReference type="Proteomes" id="UP000176479">
    <property type="component" value="Unassembled WGS sequence"/>
</dbReference>
<dbReference type="Pfam" id="PF13370">
    <property type="entry name" value="Fer4_13"/>
    <property type="match status" value="1"/>
</dbReference>
<gene>
    <name evidence="1" type="ORF">A3H53_02925</name>
</gene>
<organism evidence="1 2">
    <name type="scientific">Candidatus Nomurabacteria bacterium RIFCSPLOWO2_02_FULL_40_10</name>
    <dbReference type="NCBI Taxonomy" id="1801786"/>
    <lineage>
        <taxon>Bacteria</taxon>
        <taxon>Candidatus Nomuraibacteriota</taxon>
    </lineage>
</organism>
<sequence>MANQKEYLRNRADSKIGKIVIDRDLCIGAASCIAVSSATYELDNENKVVVIGPDAIDDETLLMSAQSCPTKAILLFDKDGKQIYPE</sequence>
<protein>
    <recommendedName>
        <fullName evidence="3">Ferredoxin</fullName>
    </recommendedName>
</protein>
<evidence type="ECO:0000313" key="2">
    <source>
        <dbReference type="Proteomes" id="UP000176479"/>
    </source>
</evidence>
<evidence type="ECO:0008006" key="3">
    <source>
        <dbReference type="Google" id="ProtNLM"/>
    </source>
</evidence>
<proteinExistence type="predicted"/>
<reference evidence="1 2" key="1">
    <citation type="journal article" date="2016" name="Nat. Commun.">
        <title>Thousands of microbial genomes shed light on interconnected biogeochemical processes in an aquifer system.</title>
        <authorList>
            <person name="Anantharaman K."/>
            <person name="Brown C.T."/>
            <person name="Hug L.A."/>
            <person name="Sharon I."/>
            <person name="Castelle C.J."/>
            <person name="Probst A.J."/>
            <person name="Thomas B.C."/>
            <person name="Singh A."/>
            <person name="Wilkins M.J."/>
            <person name="Karaoz U."/>
            <person name="Brodie E.L."/>
            <person name="Williams K.H."/>
            <person name="Hubbard S.S."/>
            <person name="Banfield J.F."/>
        </authorList>
    </citation>
    <scope>NUCLEOTIDE SEQUENCE [LARGE SCALE GENOMIC DNA]</scope>
</reference>
<dbReference type="EMBL" id="MFVK01000021">
    <property type="protein sequence ID" value="OGI99468.1"/>
    <property type="molecule type" value="Genomic_DNA"/>
</dbReference>
<dbReference type="SUPFAM" id="SSF54862">
    <property type="entry name" value="4Fe-4S ferredoxins"/>
    <property type="match status" value="1"/>
</dbReference>
<comment type="caution">
    <text evidence="1">The sequence shown here is derived from an EMBL/GenBank/DDBJ whole genome shotgun (WGS) entry which is preliminary data.</text>
</comment>
<accession>A0A1F6XZK7</accession>
<dbReference type="AlphaFoldDB" id="A0A1F6XZK7"/>
<name>A0A1F6XZK7_9BACT</name>
<dbReference type="Gene3D" id="3.30.70.20">
    <property type="match status" value="1"/>
</dbReference>